<keyword evidence="2" id="KW-1185">Reference proteome</keyword>
<dbReference type="AlphaFoldDB" id="E3KS62"/>
<reference key="1">
    <citation type="submission" date="2007-01" db="EMBL/GenBank/DDBJ databases">
        <title>The Genome Sequence of Puccinia graminis f. sp. tritici Strain CRL 75-36-700-3.</title>
        <authorList>
            <consortium name="The Broad Institute Genome Sequencing Platform"/>
            <person name="Birren B."/>
            <person name="Lander E."/>
            <person name="Galagan J."/>
            <person name="Nusbaum C."/>
            <person name="Devon K."/>
            <person name="Cuomo C."/>
            <person name="Jaffe D."/>
            <person name="Butler J."/>
            <person name="Alvarez P."/>
            <person name="Gnerre S."/>
            <person name="Grabherr M."/>
            <person name="Mauceli E."/>
            <person name="Brockman W."/>
            <person name="Young S."/>
            <person name="LaButti K."/>
            <person name="Sykes S."/>
            <person name="DeCaprio D."/>
            <person name="Crawford M."/>
            <person name="Koehrsen M."/>
            <person name="Engels R."/>
            <person name="Montgomery P."/>
            <person name="Pearson M."/>
            <person name="Howarth C."/>
            <person name="Larson L."/>
            <person name="White J."/>
            <person name="Zeng Q."/>
            <person name="Kodira C."/>
            <person name="Yandava C."/>
            <person name="Alvarado L."/>
            <person name="O'Leary S."/>
            <person name="Szabo L."/>
            <person name="Dean R."/>
            <person name="Schein J."/>
        </authorList>
    </citation>
    <scope>NUCLEOTIDE SEQUENCE</scope>
    <source>
        <strain>CRL 75-36-700-3</strain>
    </source>
</reference>
<dbReference type="EMBL" id="DS178304">
    <property type="protein sequence ID" value="EFP87137.1"/>
    <property type="molecule type" value="Genomic_DNA"/>
</dbReference>
<accession>E3KS62</accession>
<proteinExistence type="predicted"/>
<dbReference type="HOGENOM" id="CLU_2759020_0_0_1"/>
<protein>
    <submittedName>
        <fullName evidence="1">Uncharacterized protein</fullName>
    </submittedName>
</protein>
<dbReference type="RefSeq" id="XP_003331556.1">
    <property type="nucleotide sequence ID" value="XM_003331508.1"/>
</dbReference>
<dbReference type="Proteomes" id="UP000008783">
    <property type="component" value="Unassembled WGS sequence"/>
</dbReference>
<organism evidence="1 2">
    <name type="scientific">Puccinia graminis f. sp. tritici (strain CRL 75-36-700-3 / race SCCL)</name>
    <name type="common">Black stem rust fungus</name>
    <dbReference type="NCBI Taxonomy" id="418459"/>
    <lineage>
        <taxon>Eukaryota</taxon>
        <taxon>Fungi</taxon>
        <taxon>Dikarya</taxon>
        <taxon>Basidiomycota</taxon>
        <taxon>Pucciniomycotina</taxon>
        <taxon>Pucciniomycetes</taxon>
        <taxon>Pucciniales</taxon>
        <taxon>Pucciniaceae</taxon>
        <taxon>Puccinia</taxon>
    </lineage>
</organism>
<evidence type="ECO:0000313" key="1">
    <source>
        <dbReference type="EMBL" id="EFP87137.1"/>
    </source>
</evidence>
<dbReference type="VEuPathDB" id="FungiDB:PGTG_13356"/>
<evidence type="ECO:0000313" key="2">
    <source>
        <dbReference type="Proteomes" id="UP000008783"/>
    </source>
</evidence>
<name>E3KS62_PUCGT</name>
<dbReference type="KEGG" id="pgr:PGTG_13356"/>
<sequence>MSFGRKKWTTTTVMLQESEQTVATGDESWVQGHRPQTPGVKQCLVLKAAIRRAKRRYVQNPVRKASEELP</sequence>
<dbReference type="InParanoid" id="E3KS62"/>
<gene>
    <name evidence="1" type="ORF">PGTG_13356</name>
</gene>
<reference evidence="2" key="2">
    <citation type="journal article" date="2011" name="Proc. Natl. Acad. Sci. U.S.A.">
        <title>Obligate biotrophy features unraveled by the genomic analysis of rust fungi.</title>
        <authorList>
            <person name="Duplessis S."/>
            <person name="Cuomo C.A."/>
            <person name="Lin Y.-C."/>
            <person name="Aerts A."/>
            <person name="Tisserant E."/>
            <person name="Veneault-Fourrey C."/>
            <person name="Joly D.L."/>
            <person name="Hacquard S."/>
            <person name="Amselem J."/>
            <person name="Cantarel B.L."/>
            <person name="Chiu R."/>
            <person name="Coutinho P.M."/>
            <person name="Feau N."/>
            <person name="Field M."/>
            <person name="Frey P."/>
            <person name="Gelhaye E."/>
            <person name="Goldberg J."/>
            <person name="Grabherr M.G."/>
            <person name="Kodira C.D."/>
            <person name="Kohler A."/>
            <person name="Kuees U."/>
            <person name="Lindquist E.A."/>
            <person name="Lucas S.M."/>
            <person name="Mago R."/>
            <person name="Mauceli E."/>
            <person name="Morin E."/>
            <person name="Murat C."/>
            <person name="Pangilinan J.L."/>
            <person name="Park R."/>
            <person name="Pearson M."/>
            <person name="Quesneville H."/>
            <person name="Rouhier N."/>
            <person name="Sakthikumar S."/>
            <person name="Salamov A.A."/>
            <person name="Schmutz J."/>
            <person name="Selles B."/>
            <person name="Shapiro H."/>
            <person name="Tanguay P."/>
            <person name="Tuskan G.A."/>
            <person name="Henrissat B."/>
            <person name="Van de Peer Y."/>
            <person name="Rouze P."/>
            <person name="Ellis J.G."/>
            <person name="Dodds P.N."/>
            <person name="Schein J.E."/>
            <person name="Zhong S."/>
            <person name="Hamelin R.C."/>
            <person name="Grigoriev I.V."/>
            <person name="Szabo L.J."/>
            <person name="Martin F."/>
        </authorList>
    </citation>
    <scope>NUCLEOTIDE SEQUENCE [LARGE SCALE GENOMIC DNA]</scope>
    <source>
        <strain evidence="2">CRL 75-36-700-3 / race SCCL</strain>
    </source>
</reference>
<dbReference type="GeneID" id="10542380"/>